<evidence type="ECO:0000313" key="3">
    <source>
        <dbReference type="Proteomes" id="UP000199518"/>
    </source>
</evidence>
<dbReference type="STRING" id="1576369.SAMN05421753_112129"/>
<accession>A0A1I3L420</accession>
<evidence type="ECO:0000313" key="2">
    <source>
        <dbReference type="EMBL" id="SFI79326.1"/>
    </source>
</evidence>
<dbReference type="RefSeq" id="WP_092051908.1">
    <property type="nucleotide sequence ID" value="NZ_FOQD01000012.1"/>
</dbReference>
<name>A0A1I3L420_9PLAN</name>
<organism evidence="2 3">
    <name type="scientific">Planctomicrobium piriforme</name>
    <dbReference type="NCBI Taxonomy" id="1576369"/>
    <lineage>
        <taxon>Bacteria</taxon>
        <taxon>Pseudomonadati</taxon>
        <taxon>Planctomycetota</taxon>
        <taxon>Planctomycetia</taxon>
        <taxon>Planctomycetales</taxon>
        <taxon>Planctomycetaceae</taxon>
        <taxon>Planctomicrobium</taxon>
    </lineage>
</organism>
<keyword evidence="3" id="KW-1185">Reference proteome</keyword>
<sequence>MIRTAQAPESEETDLSLEQLAAILKTHFEDDATIHKQDGDDRLSISFSRCISRMLTGSVPLSLSNVLRTLAGQCLAAAQAIDTAGGYSEELEFFECSPAHTEIGLIGIAEEVTFNVANVNSPEEAIARVQQSLALLGLGKQPPRPQRQTSRAARPEGSGTHLVKSYHSEHRFWLGSDEFTNVDICVWNESDEGNAMALAERFVEFLQAQKPRRRRLTA</sequence>
<proteinExistence type="predicted"/>
<protein>
    <submittedName>
        <fullName evidence="2">Uncharacterized protein</fullName>
    </submittedName>
</protein>
<dbReference type="AlphaFoldDB" id="A0A1I3L420"/>
<gene>
    <name evidence="2" type="ORF">SAMN05421753_112129</name>
</gene>
<dbReference type="Proteomes" id="UP000199518">
    <property type="component" value="Unassembled WGS sequence"/>
</dbReference>
<reference evidence="3" key="1">
    <citation type="submission" date="2016-10" db="EMBL/GenBank/DDBJ databases">
        <authorList>
            <person name="Varghese N."/>
            <person name="Submissions S."/>
        </authorList>
    </citation>
    <scope>NUCLEOTIDE SEQUENCE [LARGE SCALE GENOMIC DNA]</scope>
    <source>
        <strain evidence="3">DSM 26348</strain>
    </source>
</reference>
<feature type="region of interest" description="Disordered" evidence="1">
    <location>
        <begin position="138"/>
        <end position="160"/>
    </location>
</feature>
<dbReference type="EMBL" id="FOQD01000012">
    <property type="protein sequence ID" value="SFI79326.1"/>
    <property type="molecule type" value="Genomic_DNA"/>
</dbReference>
<evidence type="ECO:0000256" key="1">
    <source>
        <dbReference type="SAM" id="MobiDB-lite"/>
    </source>
</evidence>